<sequence length="345" mass="40706">MSNKRILDEIEDHNDDSSVESVDSEALRLDTKPAQKQLFYTEEEDLEVKEEENIIRPKKVRFKRRQRDRDEDASTTVSDPWDFAEVVQSEFRDKLPSNYEIKRWKRPTKHMVRSVVQLVETDFEAAIEEIFEKYKGELRSVVVDTAPLHRQKHLIMSDMLSKIKHQLKKTKFPSRISDRDMDVEYIVSKRKYIQARYAQELTNAEKLEDELIRQQKRLQESREVFDTLQMSNKRKLKDQLMRNGLHPSIVKAMENAYGLIPDGETQNGPRAYEKDVMDLKLDAGESCPMHNIEPEIERLLPALRDYKNVSRRLHDNVDTFMTRIRYHSIVSTLQNSQGQIPKENS</sequence>
<evidence type="ECO:0000256" key="2">
    <source>
        <dbReference type="SAM" id="MobiDB-lite"/>
    </source>
</evidence>
<proteinExistence type="predicted"/>
<evidence type="ECO:0000313" key="3">
    <source>
        <dbReference type="EMBL" id="CDF88340.1"/>
    </source>
</evidence>
<dbReference type="EMBL" id="HG316455">
    <property type="protein sequence ID" value="CDF88340.1"/>
    <property type="molecule type" value="Genomic_DNA"/>
</dbReference>
<organism evidence="3 4">
    <name type="scientific">Zygosaccharomyces bailii (strain CLIB 213 / ATCC 58445 / CBS 680 / BCRC 21525 / NBRC 1098 / NCYC 1416 / NRRL Y-2227)</name>
    <dbReference type="NCBI Taxonomy" id="1333698"/>
    <lineage>
        <taxon>Eukaryota</taxon>
        <taxon>Fungi</taxon>
        <taxon>Dikarya</taxon>
        <taxon>Ascomycota</taxon>
        <taxon>Saccharomycotina</taxon>
        <taxon>Saccharomycetes</taxon>
        <taxon>Saccharomycetales</taxon>
        <taxon>Saccharomycetaceae</taxon>
        <taxon>Zygosaccharomyces</taxon>
    </lineage>
</organism>
<accession>A0A8J2T3T2</accession>
<dbReference type="OrthoDB" id="4068255at2759"/>
<feature type="region of interest" description="Disordered" evidence="2">
    <location>
        <begin position="1"/>
        <end position="26"/>
    </location>
</feature>
<feature type="coiled-coil region" evidence="1">
    <location>
        <begin position="197"/>
        <end position="224"/>
    </location>
</feature>
<dbReference type="Proteomes" id="UP000019375">
    <property type="component" value="Unassembled WGS sequence"/>
</dbReference>
<evidence type="ECO:0000313" key="4">
    <source>
        <dbReference type="Proteomes" id="UP000019375"/>
    </source>
</evidence>
<name>A0A8J2T3T2_ZYGB2</name>
<evidence type="ECO:0000256" key="1">
    <source>
        <dbReference type="SAM" id="Coils"/>
    </source>
</evidence>
<gene>
    <name evidence="3" type="ORF">BN860_07910g</name>
</gene>
<reference evidence="4" key="1">
    <citation type="journal article" date="2013" name="Genome Announc.">
        <title>Genome sequence of the food spoilage yeast Zygosaccharomyces bailii CLIB 213(T).</title>
        <authorList>
            <person name="Galeote V."/>
            <person name="Bigey F."/>
            <person name="Devillers H."/>
            <person name="Neuveglise C."/>
            <person name="Dequin S."/>
        </authorList>
    </citation>
    <scope>NUCLEOTIDE SEQUENCE [LARGE SCALE GENOMIC DNA]</scope>
    <source>
        <strain evidence="4">CLIB 213 / ATCC 58445 / CBS 680 / CCRC 21525 / NBRC 1098 / NCYC 1416 / NRRL Y-2227</strain>
    </source>
</reference>
<keyword evidence="4" id="KW-1185">Reference proteome</keyword>
<keyword evidence="1" id="KW-0175">Coiled coil</keyword>
<feature type="compositionally biased region" description="Acidic residues" evidence="2">
    <location>
        <begin position="9"/>
        <end position="18"/>
    </location>
</feature>
<protein>
    <submittedName>
        <fullName evidence="3">BN860_07910g1_1</fullName>
    </submittedName>
</protein>
<dbReference type="AlphaFoldDB" id="A0A8J2T3T2"/>